<feature type="signal peptide" evidence="1">
    <location>
        <begin position="1"/>
        <end position="18"/>
    </location>
</feature>
<keyword evidence="1" id="KW-0732">Signal</keyword>
<organism evidence="2 3">
    <name type="scientific">Cryphonectria parasitica (strain ATCC 38755 / EP155)</name>
    <dbReference type="NCBI Taxonomy" id="660469"/>
    <lineage>
        <taxon>Eukaryota</taxon>
        <taxon>Fungi</taxon>
        <taxon>Dikarya</taxon>
        <taxon>Ascomycota</taxon>
        <taxon>Pezizomycotina</taxon>
        <taxon>Sordariomycetes</taxon>
        <taxon>Sordariomycetidae</taxon>
        <taxon>Diaporthales</taxon>
        <taxon>Cryphonectriaceae</taxon>
        <taxon>Cryphonectria-Endothia species complex</taxon>
        <taxon>Cryphonectria</taxon>
    </lineage>
</organism>
<dbReference type="OrthoDB" id="2544694at2759"/>
<keyword evidence="3" id="KW-1185">Reference proteome</keyword>
<dbReference type="AlphaFoldDB" id="A0A9P4Y2I4"/>
<comment type="caution">
    <text evidence="2">The sequence shown here is derived from an EMBL/GenBank/DDBJ whole genome shotgun (WGS) entry which is preliminary data.</text>
</comment>
<gene>
    <name evidence="2" type="ORF">M406DRAFT_70325</name>
</gene>
<feature type="non-terminal residue" evidence="2">
    <location>
        <position position="171"/>
    </location>
</feature>
<dbReference type="EMBL" id="MU032348">
    <property type="protein sequence ID" value="KAF3765177.1"/>
    <property type="molecule type" value="Genomic_DNA"/>
</dbReference>
<reference evidence="2" key="1">
    <citation type="journal article" date="2020" name="Phytopathology">
        <title>Genome sequence of the chestnut blight fungus Cryphonectria parasitica EP155: A fundamental resource for an archetypical invasive plant pathogen.</title>
        <authorList>
            <person name="Crouch J.A."/>
            <person name="Dawe A."/>
            <person name="Aerts A."/>
            <person name="Barry K."/>
            <person name="Churchill A.C.L."/>
            <person name="Grimwood J."/>
            <person name="Hillman B."/>
            <person name="Milgroom M.G."/>
            <person name="Pangilinan J."/>
            <person name="Smith M."/>
            <person name="Salamov A."/>
            <person name="Schmutz J."/>
            <person name="Yadav J."/>
            <person name="Grigoriev I.V."/>
            <person name="Nuss D."/>
        </authorList>
    </citation>
    <scope>NUCLEOTIDE SEQUENCE</scope>
    <source>
        <strain evidence="2">EP155</strain>
    </source>
</reference>
<sequence>MLSSLFTSLLGLAAAASALPTTKLSARSANNTAPTAPALAYLFTLYLEDGTLTDLGSTPLGTQVFEPVQGGSFTGPAIEGTVIGGLDIGMQDTNGEFNPNVVALLQTSDGCTILARETGHSPNVFLTFETACSAYNYLNYVVAYGYVARVDTEEVSVEVWQGDLTDFLSRL</sequence>
<name>A0A9P4Y2I4_CRYP1</name>
<dbReference type="PANTHER" id="PTHR37315">
    <property type="entry name" value="UPF0311 PROTEIN BLR7842"/>
    <property type="match status" value="1"/>
</dbReference>
<dbReference type="Pfam" id="PF11578">
    <property type="entry name" value="DUF3237"/>
    <property type="match status" value="1"/>
</dbReference>
<feature type="chain" id="PRO_5040350788" evidence="1">
    <location>
        <begin position="19"/>
        <end position="171"/>
    </location>
</feature>
<protein>
    <submittedName>
        <fullName evidence="2">Uncharacterized protein</fullName>
    </submittedName>
</protein>
<evidence type="ECO:0000313" key="3">
    <source>
        <dbReference type="Proteomes" id="UP000803844"/>
    </source>
</evidence>
<proteinExistence type="predicted"/>
<dbReference type="Gene3D" id="2.40.160.20">
    <property type="match status" value="1"/>
</dbReference>
<dbReference type="Proteomes" id="UP000803844">
    <property type="component" value="Unassembled WGS sequence"/>
</dbReference>
<dbReference type="GeneID" id="63842473"/>
<dbReference type="RefSeq" id="XP_040776138.1">
    <property type="nucleotide sequence ID" value="XM_040925344.1"/>
</dbReference>
<dbReference type="InterPro" id="IPR020915">
    <property type="entry name" value="UPF0311"/>
</dbReference>
<dbReference type="PANTHER" id="PTHR37315:SF1">
    <property type="entry name" value="UPF0311 PROTEIN BLR7842"/>
    <property type="match status" value="1"/>
</dbReference>
<evidence type="ECO:0000313" key="2">
    <source>
        <dbReference type="EMBL" id="KAF3765177.1"/>
    </source>
</evidence>
<evidence type="ECO:0000256" key="1">
    <source>
        <dbReference type="SAM" id="SignalP"/>
    </source>
</evidence>
<accession>A0A9P4Y2I4</accession>